<keyword evidence="2" id="KW-1185">Reference proteome</keyword>
<sequence>MGKLVKRCRGMIVLVAAVLVGVGMLNQVQTPTAQAQATSSYKALKNVPKKMRGTWYHYFKGRGLYQLVIKKHHLREGFVKDGLYSLPSLTIHKLGRKHKRTVYAFNSKTHPADGPSYATYVKKIKGKKRHVLIEPQQDATLKPTVFTHFKPKKEYFTALSVEKQFA</sequence>
<gene>
    <name evidence="1" type="ORF">ACFP1M_12480</name>
</gene>
<evidence type="ECO:0000313" key="1">
    <source>
        <dbReference type="EMBL" id="MFC6290986.1"/>
    </source>
</evidence>
<organism evidence="1 2">
    <name type="scientific">Levilactobacillus angrenensis</name>
    <dbReference type="NCBI Taxonomy" id="2486020"/>
    <lineage>
        <taxon>Bacteria</taxon>
        <taxon>Bacillati</taxon>
        <taxon>Bacillota</taxon>
        <taxon>Bacilli</taxon>
        <taxon>Lactobacillales</taxon>
        <taxon>Lactobacillaceae</taxon>
        <taxon>Levilactobacillus</taxon>
    </lineage>
</organism>
<dbReference type="RefSeq" id="WP_125574863.1">
    <property type="nucleotide sequence ID" value="NZ_JBHSSO010000071.1"/>
</dbReference>
<proteinExistence type="predicted"/>
<dbReference type="Proteomes" id="UP001596258">
    <property type="component" value="Unassembled WGS sequence"/>
</dbReference>
<evidence type="ECO:0000313" key="2">
    <source>
        <dbReference type="Proteomes" id="UP001596258"/>
    </source>
</evidence>
<name>A0ABW1UDP7_9LACO</name>
<comment type="caution">
    <text evidence="1">The sequence shown here is derived from an EMBL/GenBank/DDBJ whole genome shotgun (WGS) entry which is preliminary data.</text>
</comment>
<dbReference type="EMBL" id="JBHSSO010000071">
    <property type="protein sequence ID" value="MFC6290986.1"/>
    <property type="molecule type" value="Genomic_DNA"/>
</dbReference>
<protein>
    <submittedName>
        <fullName evidence="1">Uncharacterized protein</fullName>
    </submittedName>
</protein>
<accession>A0ABW1UDP7</accession>
<reference evidence="2" key="1">
    <citation type="journal article" date="2019" name="Int. J. Syst. Evol. Microbiol.">
        <title>The Global Catalogue of Microorganisms (GCM) 10K type strain sequencing project: providing services to taxonomists for standard genome sequencing and annotation.</title>
        <authorList>
            <consortium name="The Broad Institute Genomics Platform"/>
            <consortium name="The Broad Institute Genome Sequencing Center for Infectious Disease"/>
            <person name="Wu L."/>
            <person name="Ma J."/>
        </authorList>
    </citation>
    <scope>NUCLEOTIDE SEQUENCE [LARGE SCALE GENOMIC DNA]</scope>
    <source>
        <strain evidence="2">CCM 8893</strain>
    </source>
</reference>